<dbReference type="AlphaFoldDB" id="A0A2S5JH53"/>
<feature type="transmembrane region" description="Helical" evidence="1">
    <location>
        <begin position="12"/>
        <end position="33"/>
    </location>
</feature>
<proteinExistence type="predicted"/>
<keyword evidence="1" id="KW-0812">Transmembrane</keyword>
<keyword evidence="1" id="KW-0472">Membrane</keyword>
<keyword evidence="3" id="KW-1185">Reference proteome</keyword>
<dbReference type="EMBL" id="PRDS01000004">
    <property type="protein sequence ID" value="PPB80760.1"/>
    <property type="molecule type" value="Genomic_DNA"/>
</dbReference>
<comment type="caution">
    <text evidence="2">The sequence shown here is derived from an EMBL/GenBank/DDBJ whole genome shotgun (WGS) entry which is preliminary data.</text>
</comment>
<protein>
    <submittedName>
        <fullName evidence="2">Uncharacterized protein DUF3429</fullName>
    </submittedName>
</protein>
<feature type="transmembrane region" description="Helical" evidence="1">
    <location>
        <begin position="73"/>
        <end position="93"/>
    </location>
</feature>
<dbReference type="PANTHER" id="PTHR15887:SF1">
    <property type="entry name" value="TRANSMEMBRANE PROTEIN 69"/>
    <property type="match status" value="1"/>
</dbReference>
<dbReference type="Proteomes" id="UP000239736">
    <property type="component" value="Unassembled WGS sequence"/>
</dbReference>
<dbReference type="PANTHER" id="PTHR15887">
    <property type="entry name" value="TRANSMEMBRANE PROTEIN 69"/>
    <property type="match status" value="1"/>
</dbReference>
<organism evidence="2 3">
    <name type="scientific">Albidovulum inexpectatum</name>
    <dbReference type="NCBI Taxonomy" id="196587"/>
    <lineage>
        <taxon>Bacteria</taxon>
        <taxon>Pseudomonadati</taxon>
        <taxon>Pseudomonadota</taxon>
        <taxon>Alphaproteobacteria</taxon>
        <taxon>Rhodobacterales</taxon>
        <taxon>Paracoccaceae</taxon>
        <taxon>Albidovulum</taxon>
    </lineage>
</organism>
<dbReference type="InterPro" id="IPR021836">
    <property type="entry name" value="DUF3429"/>
</dbReference>
<name>A0A2S5JH53_9RHOB</name>
<evidence type="ECO:0000313" key="3">
    <source>
        <dbReference type="Proteomes" id="UP000239736"/>
    </source>
</evidence>
<dbReference type="Pfam" id="PF11911">
    <property type="entry name" value="DUF3429"/>
    <property type="match status" value="1"/>
</dbReference>
<feature type="transmembrane region" description="Helical" evidence="1">
    <location>
        <begin position="99"/>
        <end position="117"/>
    </location>
</feature>
<keyword evidence="1" id="KW-1133">Transmembrane helix</keyword>
<feature type="transmembrane region" description="Helical" evidence="1">
    <location>
        <begin position="45"/>
        <end position="66"/>
    </location>
</feature>
<reference evidence="2 3" key="1">
    <citation type="submission" date="2018-01" db="EMBL/GenBank/DDBJ databases">
        <title>Genomic Encyclopedia of Archaeal and Bacterial Type Strains, Phase II (KMG-II): from individual species to whole genera.</title>
        <authorList>
            <person name="Goeker M."/>
        </authorList>
    </citation>
    <scope>NUCLEOTIDE SEQUENCE [LARGE SCALE GENOMIC DNA]</scope>
    <source>
        <strain evidence="2 3">DSM 12048</strain>
    </source>
</reference>
<gene>
    <name evidence="2" type="ORF">LV82_01492</name>
</gene>
<evidence type="ECO:0000256" key="1">
    <source>
        <dbReference type="SAM" id="Phobius"/>
    </source>
</evidence>
<accession>A0A2S5JH53</accession>
<feature type="transmembrane region" description="Helical" evidence="1">
    <location>
        <begin position="129"/>
        <end position="148"/>
    </location>
</feature>
<dbReference type="RefSeq" id="WP_170063379.1">
    <property type="nucleotide sequence ID" value="NZ_PRDS01000004.1"/>
</dbReference>
<sequence>MSRRMQAGRSATLLGLLGLVPFAGLTLIVWVSGPSYDRLLAMQALVAWGTVILGFMAGARWAMILLSDAAPSLGRLAAVGIVPPTIGLIAPLLEPRIGLGLLAVALAGLLVFELSTVSRAEAPPWYPRLRLFLSSGAIACLIVAIIVGG</sequence>
<evidence type="ECO:0000313" key="2">
    <source>
        <dbReference type="EMBL" id="PPB80760.1"/>
    </source>
</evidence>